<dbReference type="Pfam" id="PF13682">
    <property type="entry name" value="CZB"/>
    <property type="match status" value="1"/>
</dbReference>
<dbReference type="Pfam" id="PF00015">
    <property type="entry name" value="MCPsignal"/>
    <property type="match status" value="1"/>
</dbReference>
<dbReference type="InterPro" id="IPR039379">
    <property type="entry name" value="Protoglobin_sensor_dom"/>
</dbReference>
<dbReference type="InterPro" id="IPR044398">
    <property type="entry name" value="Globin-sensor_dom"/>
</dbReference>
<evidence type="ECO:0000313" key="10">
    <source>
        <dbReference type="Proteomes" id="UP000321491"/>
    </source>
</evidence>
<dbReference type="InterPro" id="IPR004089">
    <property type="entry name" value="MCPsignal_dom"/>
</dbReference>
<keyword evidence="4" id="KW-0472">Membrane</keyword>
<dbReference type="GO" id="GO:0019825">
    <property type="term" value="F:oxygen binding"/>
    <property type="evidence" value="ECO:0007669"/>
    <property type="project" value="InterPro"/>
</dbReference>
<evidence type="ECO:0000256" key="3">
    <source>
        <dbReference type="ARBA" id="ARBA00022989"/>
    </source>
</evidence>
<dbReference type="Gene3D" id="1.10.490.10">
    <property type="entry name" value="Globins"/>
    <property type="match status" value="1"/>
</dbReference>
<keyword evidence="10" id="KW-1185">Reference proteome</keyword>
<dbReference type="GO" id="GO:0020037">
    <property type="term" value="F:heme binding"/>
    <property type="evidence" value="ECO:0007669"/>
    <property type="project" value="InterPro"/>
</dbReference>
<dbReference type="InterPro" id="IPR025991">
    <property type="entry name" value="Chemoreceptor_zinc-bind_dom"/>
</dbReference>
<keyword evidence="3" id="KW-1133">Transmembrane helix</keyword>
<name>A0A511UYC8_9BACI</name>
<dbReference type="Gene3D" id="1.20.120.30">
    <property type="entry name" value="Aspartate receptor, ligand-binding domain"/>
    <property type="match status" value="1"/>
</dbReference>
<sequence>MAIFINRPKNNWHEYLNFSQDTNMNQVNIEMNKRLSFLGINDKTLQHISDAAEIISPYLTEIVDTFYETITSYEELQQLIHEHSTVERLKQTMMTYLEQFLRAEINHDYIKSRQMIGKVHSNIHLTSQHFTAAYQLIVQMMTTIIMEKMYHRSEKMMQMVLAIQKLAAFDVQLIVEVYTQATVKQFLFGISDLLNYTTQLDTSRELINSMNKQKEETYSVTAATEEMTASIQEVAHHAVTVSEGTDDAVQSAVRSKRVINESLEGIQQVGKVYEQVVNRVSKLDQEIEHTKNVVHVVREIAEQTNLLALNASIEAARAGEHGRGFAVVASEVRKLSEHTKEQITQITSNMESLLEVSHAVNQEIKETEKMVNQSVVGAKTAGDELEKIVEAIQGISHEISQIAAMSEEQTAAIQEITDRNTVISELSDKSQTIASETAKTILDLSKKMEANRRSFFNKNIEFEHKDIIESAITDHLLWKWRIYNMLIGIEDLKAEQVGSHEACNLGRWYYGDLPEQIKSKPAYKALETPHIAVHNCARKAAECYVRGDVLEAQQAFERLQDASQEVVTLLKQLKEQV</sequence>
<dbReference type="EMBL" id="BJXW01000021">
    <property type="protein sequence ID" value="GEN31635.1"/>
    <property type="molecule type" value="Genomic_DNA"/>
</dbReference>
<keyword evidence="5 7" id="KW-0807">Transducer</keyword>
<evidence type="ECO:0000256" key="1">
    <source>
        <dbReference type="ARBA" id="ARBA00004141"/>
    </source>
</evidence>
<dbReference type="PANTHER" id="PTHR32089:SF119">
    <property type="entry name" value="METHYL-ACCEPTING CHEMOTAXIS PROTEIN CTPL"/>
    <property type="match status" value="1"/>
</dbReference>
<comment type="similarity">
    <text evidence="6">Belongs to the methyl-accepting chemotaxis (MCP) protein family.</text>
</comment>
<dbReference type="Gene3D" id="1.10.287.950">
    <property type="entry name" value="Methyl-accepting chemotaxis protein"/>
    <property type="match status" value="1"/>
</dbReference>
<dbReference type="GO" id="GO:0016020">
    <property type="term" value="C:membrane"/>
    <property type="evidence" value="ECO:0007669"/>
    <property type="project" value="UniProtKB-SubCell"/>
</dbReference>
<evidence type="ECO:0000256" key="5">
    <source>
        <dbReference type="ARBA" id="ARBA00023224"/>
    </source>
</evidence>
<evidence type="ECO:0000259" key="8">
    <source>
        <dbReference type="PROSITE" id="PS50111"/>
    </source>
</evidence>
<dbReference type="SUPFAM" id="SSF46458">
    <property type="entry name" value="Globin-like"/>
    <property type="match status" value="1"/>
</dbReference>
<dbReference type="PROSITE" id="PS50111">
    <property type="entry name" value="CHEMOTAXIS_TRANSDUC_2"/>
    <property type="match status" value="1"/>
</dbReference>
<reference evidence="9 10" key="1">
    <citation type="submission" date="2019-07" db="EMBL/GenBank/DDBJ databases">
        <title>Whole genome shotgun sequence of Cerasibacillus quisquiliarum NBRC 102429.</title>
        <authorList>
            <person name="Hosoyama A."/>
            <person name="Uohara A."/>
            <person name="Ohji S."/>
            <person name="Ichikawa N."/>
        </authorList>
    </citation>
    <scope>NUCLEOTIDE SEQUENCE [LARGE SCALE GENOMIC DNA]</scope>
    <source>
        <strain evidence="9 10">NBRC 102429</strain>
    </source>
</reference>
<dbReference type="OrthoDB" id="266313at2"/>
<dbReference type="GO" id="GO:0004888">
    <property type="term" value="F:transmembrane signaling receptor activity"/>
    <property type="evidence" value="ECO:0007669"/>
    <property type="project" value="InterPro"/>
</dbReference>
<dbReference type="PANTHER" id="PTHR32089">
    <property type="entry name" value="METHYL-ACCEPTING CHEMOTAXIS PROTEIN MCPB"/>
    <property type="match status" value="1"/>
</dbReference>
<dbReference type="CDD" id="cd11386">
    <property type="entry name" value="MCP_signal"/>
    <property type="match status" value="1"/>
</dbReference>
<evidence type="ECO:0000313" key="9">
    <source>
        <dbReference type="EMBL" id="GEN31635.1"/>
    </source>
</evidence>
<dbReference type="GO" id="GO:0007165">
    <property type="term" value="P:signal transduction"/>
    <property type="evidence" value="ECO:0007669"/>
    <property type="project" value="UniProtKB-KW"/>
</dbReference>
<dbReference type="InterPro" id="IPR009050">
    <property type="entry name" value="Globin-like_sf"/>
</dbReference>
<comment type="caution">
    <text evidence="9">The sequence shown here is derived from an EMBL/GenBank/DDBJ whole genome shotgun (WGS) entry which is preliminary data.</text>
</comment>
<dbReference type="CDD" id="cd01068">
    <property type="entry name" value="globin_sensor"/>
    <property type="match status" value="1"/>
</dbReference>
<evidence type="ECO:0000256" key="6">
    <source>
        <dbReference type="ARBA" id="ARBA00029447"/>
    </source>
</evidence>
<dbReference type="InterPro" id="IPR004090">
    <property type="entry name" value="Chemotax_Me-accpt_rcpt"/>
</dbReference>
<evidence type="ECO:0000256" key="2">
    <source>
        <dbReference type="ARBA" id="ARBA00022692"/>
    </source>
</evidence>
<dbReference type="GO" id="GO:0006935">
    <property type="term" value="P:chemotaxis"/>
    <property type="evidence" value="ECO:0007669"/>
    <property type="project" value="InterPro"/>
</dbReference>
<dbReference type="RefSeq" id="WP_146938008.1">
    <property type="nucleotide sequence ID" value="NZ_BJXW01000021.1"/>
</dbReference>
<protein>
    <recommendedName>
        <fullName evidence="8">Methyl-accepting transducer domain-containing protein</fullName>
    </recommendedName>
</protein>
<evidence type="ECO:0000256" key="7">
    <source>
        <dbReference type="PROSITE-ProRule" id="PRU00284"/>
    </source>
</evidence>
<proteinExistence type="inferred from homology"/>
<dbReference type="SUPFAM" id="SSF58104">
    <property type="entry name" value="Methyl-accepting chemotaxis protein (MCP) signaling domain"/>
    <property type="match status" value="1"/>
</dbReference>
<keyword evidence="2" id="KW-0812">Transmembrane</keyword>
<organism evidence="9 10">
    <name type="scientific">Cerasibacillus quisquiliarum</name>
    <dbReference type="NCBI Taxonomy" id="227865"/>
    <lineage>
        <taxon>Bacteria</taxon>
        <taxon>Bacillati</taxon>
        <taxon>Bacillota</taxon>
        <taxon>Bacilli</taxon>
        <taxon>Bacillales</taxon>
        <taxon>Bacillaceae</taxon>
        <taxon>Cerasibacillus</taxon>
    </lineage>
</organism>
<dbReference type="Proteomes" id="UP000321491">
    <property type="component" value="Unassembled WGS sequence"/>
</dbReference>
<dbReference type="Pfam" id="PF11563">
    <property type="entry name" value="Protoglobin"/>
    <property type="match status" value="1"/>
</dbReference>
<gene>
    <name evidence="9" type="ORF">CQU01_18730</name>
</gene>
<evidence type="ECO:0000256" key="4">
    <source>
        <dbReference type="ARBA" id="ARBA00023136"/>
    </source>
</evidence>
<comment type="subcellular location">
    <subcellularLocation>
        <location evidence="1">Membrane</location>
        <topology evidence="1">Multi-pass membrane protein</topology>
    </subcellularLocation>
</comment>
<dbReference type="SMART" id="SM00283">
    <property type="entry name" value="MA"/>
    <property type="match status" value="1"/>
</dbReference>
<dbReference type="PRINTS" id="PR00260">
    <property type="entry name" value="CHEMTRNSDUCR"/>
</dbReference>
<accession>A0A511UYC8</accession>
<dbReference type="InterPro" id="IPR012292">
    <property type="entry name" value="Globin/Proto"/>
</dbReference>
<feature type="domain" description="Methyl-accepting transducer" evidence="8">
    <location>
        <begin position="202"/>
        <end position="424"/>
    </location>
</feature>
<dbReference type="AlphaFoldDB" id="A0A511UYC8"/>